<protein>
    <submittedName>
        <fullName evidence="3">Uncharacterized protein</fullName>
    </submittedName>
</protein>
<sequence>MQGRGKREIPEKTRRPVSSSGTVPSCENPGATPPAFEPANSRLARKHLVNPITARCGATANEHTAEAPVCRGLRSLAFRSLNSRNFPIPSDSSDHWKVVRAREQREGPDNLTACIPCYLGQCLAGFDNVRNEGGRTVCGDAGNWRGARVATGYFPTRRAPDVSVSSLTQSRRECRAAQGTRWLSETVAGMKQLQGPVQSTRSNPGVENDRKMVPNINARRYLCVSTCAYVDASVLLAIVLSETHSLLFESRTAPDILDSDNAPVNVTTLETNKLHSMRRNRARCRVQESKGPGERAIVVTVRGFCGAENGASSVAVSLMPITAGWSFNSETAKLYMAPILWIQSPARLLSPLHTGASAVCSLAVTPHTGSYGIRKVFPCKSAIGSEACRACLINCDPIAKVTVDLVQQLPEWTMCDWAIAREILLQPILSWQRWGSRRAPMTTRVKRVIGSKSGSRDSFISSLQQNRQIRTNGTDLLAMKARLTRAAYIHHYNSINIVLVTVFPLTIFLLVLATPYTLTVLCNFGSNVNAIKVKPLSSYELVHERRIVFDRVFSEYPFALATLTGEVVNNIQVLMLRNMPVLTAKVEWGGVGLKGAGETGDLPENPMTNGIVRHDSHLRKSCDPAGD</sequence>
<reference evidence="3 4" key="1">
    <citation type="submission" date="2023-02" db="EMBL/GenBank/DDBJ databases">
        <title>LHISI_Scaffold_Assembly.</title>
        <authorList>
            <person name="Stuart O.P."/>
            <person name="Cleave R."/>
            <person name="Magrath M.J.L."/>
            <person name="Mikheyev A.S."/>
        </authorList>
    </citation>
    <scope>NUCLEOTIDE SEQUENCE [LARGE SCALE GENOMIC DNA]</scope>
    <source>
        <strain evidence="3">Daus_M_001</strain>
        <tissue evidence="3">Leg muscle</tissue>
    </source>
</reference>
<accession>A0ABQ9INL5</accession>
<name>A0ABQ9INL5_9NEOP</name>
<feature type="transmembrane region" description="Helical" evidence="2">
    <location>
        <begin position="495"/>
        <end position="518"/>
    </location>
</feature>
<proteinExistence type="predicted"/>
<feature type="region of interest" description="Disordered" evidence="1">
    <location>
        <begin position="1"/>
        <end position="38"/>
    </location>
</feature>
<evidence type="ECO:0000313" key="4">
    <source>
        <dbReference type="Proteomes" id="UP001159363"/>
    </source>
</evidence>
<gene>
    <name evidence="3" type="ORF">PR048_003601</name>
</gene>
<feature type="compositionally biased region" description="Basic and acidic residues" evidence="1">
    <location>
        <begin position="612"/>
        <end position="627"/>
    </location>
</feature>
<feature type="compositionally biased region" description="Basic and acidic residues" evidence="1">
    <location>
        <begin position="1"/>
        <end position="14"/>
    </location>
</feature>
<feature type="region of interest" description="Disordered" evidence="1">
    <location>
        <begin position="602"/>
        <end position="627"/>
    </location>
</feature>
<feature type="compositionally biased region" description="Polar residues" evidence="1">
    <location>
        <begin position="16"/>
        <end position="25"/>
    </location>
</feature>
<keyword evidence="2" id="KW-0472">Membrane</keyword>
<evidence type="ECO:0000313" key="3">
    <source>
        <dbReference type="EMBL" id="KAJ8898241.1"/>
    </source>
</evidence>
<evidence type="ECO:0000256" key="1">
    <source>
        <dbReference type="SAM" id="MobiDB-lite"/>
    </source>
</evidence>
<keyword evidence="4" id="KW-1185">Reference proteome</keyword>
<comment type="caution">
    <text evidence="3">The sequence shown here is derived from an EMBL/GenBank/DDBJ whole genome shotgun (WGS) entry which is preliminary data.</text>
</comment>
<keyword evidence="2" id="KW-0812">Transmembrane</keyword>
<dbReference type="EMBL" id="JARBHB010000001">
    <property type="protein sequence ID" value="KAJ8898241.1"/>
    <property type="molecule type" value="Genomic_DNA"/>
</dbReference>
<evidence type="ECO:0000256" key="2">
    <source>
        <dbReference type="SAM" id="Phobius"/>
    </source>
</evidence>
<keyword evidence="2" id="KW-1133">Transmembrane helix</keyword>
<dbReference type="Proteomes" id="UP001159363">
    <property type="component" value="Chromosome 1"/>
</dbReference>
<organism evidence="3 4">
    <name type="scientific">Dryococelus australis</name>
    <dbReference type="NCBI Taxonomy" id="614101"/>
    <lineage>
        <taxon>Eukaryota</taxon>
        <taxon>Metazoa</taxon>
        <taxon>Ecdysozoa</taxon>
        <taxon>Arthropoda</taxon>
        <taxon>Hexapoda</taxon>
        <taxon>Insecta</taxon>
        <taxon>Pterygota</taxon>
        <taxon>Neoptera</taxon>
        <taxon>Polyneoptera</taxon>
        <taxon>Phasmatodea</taxon>
        <taxon>Verophasmatodea</taxon>
        <taxon>Anareolatae</taxon>
        <taxon>Phasmatidae</taxon>
        <taxon>Eurycanthinae</taxon>
        <taxon>Dryococelus</taxon>
    </lineage>
</organism>